<evidence type="ECO:0000313" key="7">
    <source>
        <dbReference type="Proteomes" id="UP001138751"/>
    </source>
</evidence>
<feature type="transmembrane region" description="Helical" evidence="5">
    <location>
        <begin position="60"/>
        <end position="76"/>
    </location>
</feature>
<dbReference type="Pfam" id="PF02694">
    <property type="entry name" value="UPF0060"/>
    <property type="match status" value="1"/>
</dbReference>
<comment type="similarity">
    <text evidence="5">Belongs to the UPF0060 family.</text>
</comment>
<name>A0A9X9X4Q5_9PROT</name>
<comment type="subcellular location">
    <subcellularLocation>
        <location evidence="5">Cell membrane</location>
        <topology evidence="5">Multi-pass membrane protein</topology>
    </subcellularLocation>
</comment>
<dbReference type="InterPro" id="IPR003844">
    <property type="entry name" value="UPF0060"/>
</dbReference>
<comment type="caution">
    <text evidence="6">The sequence shown here is derived from an EMBL/GenBank/DDBJ whole genome shotgun (WGS) entry which is preliminary data.</text>
</comment>
<protein>
    <submittedName>
        <fullName evidence="6">YnfA family protein</fullName>
    </submittedName>
</protein>
<dbReference type="PANTHER" id="PTHR36116">
    <property type="entry name" value="UPF0060 MEMBRANE PROTEIN YNFA"/>
    <property type="match status" value="1"/>
</dbReference>
<dbReference type="AlphaFoldDB" id="A0A9X9X4Q5"/>
<feature type="transmembrane region" description="Helical" evidence="5">
    <location>
        <begin position="7"/>
        <end position="25"/>
    </location>
</feature>
<dbReference type="HAMAP" id="MF_00010">
    <property type="entry name" value="UPF0060"/>
    <property type="match status" value="1"/>
</dbReference>
<evidence type="ECO:0000256" key="2">
    <source>
        <dbReference type="ARBA" id="ARBA00022692"/>
    </source>
</evidence>
<feature type="transmembrane region" description="Helical" evidence="5">
    <location>
        <begin position="31"/>
        <end position="48"/>
    </location>
</feature>
<dbReference type="SUPFAM" id="SSF103481">
    <property type="entry name" value="Multidrug resistance efflux transporter EmrE"/>
    <property type="match status" value="1"/>
</dbReference>
<evidence type="ECO:0000256" key="5">
    <source>
        <dbReference type="HAMAP-Rule" id="MF_00010"/>
    </source>
</evidence>
<dbReference type="GO" id="GO:0005886">
    <property type="term" value="C:plasma membrane"/>
    <property type="evidence" value="ECO:0007669"/>
    <property type="project" value="UniProtKB-SubCell"/>
</dbReference>
<dbReference type="EMBL" id="JAAEDM010000149">
    <property type="protein sequence ID" value="MBR0674384.1"/>
    <property type="molecule type" value="Genomic_DNA"/>
</dbReference>
<accession>A0A9X9X4Q5</accession>
<reference evidence="6" key="2">
    <citation type="journal article" date="2021" name="Syst. Appl. Microbiol.">
        <title>Roseomonas hellenica sp. nov., isolated from roots of wild-growing Alkanna tinctoria.</title>
        <authorList>
            <person name="Rat A."/>
            <person name="Naranjo H.D."/>
            <person name="Lebbe L."/>
            <person name="Cnockaert M."/>
            <person name="Krigas N."/>
            <person name="Grigoriadou K."/>
            <person name="Maloupa E."/>
            <person name="Willems A."/>
        </authorList>
    </citation>
    <scope>NUCLEOTIDE SEQUENCE</scope>
    <source>
        <strain evidence="6">LMG 31231</strain>
    </source>
</reference>
<keyword evidence="7" id="KW-1185">Reference proteome</keyword>
<keyword evidence="1 5" id="KW-1003">Cell membrane</keyword>
<keyword evidence="4 5" id="KW-0472">Membrane</keyword>
<gene>
    <name evidence="6" type="ORF">GXW76_24680</name>
</gene>
<sequence>MRAGGIYALAAIAEIGGCFAVWAVTRLGRSPWWLPAGLVLLAAFAWLLTRVEAPAAGRAFAAYGGIYIAASLAWMWGVEGLRPDRWDLLGAALCVGGAAVILLAPRGA</sequence>
<evidence type="ECO:0000256" key="4">
    <source>
        <dbReference type="ARBA" id="ARBA00023136"/>
    </source>
</evidence>
<dbReference type="Proteomes" id="UP001138751">
    <property type="component" value="Unassembled WGS sequence"/>
</dbReference>
<dbReference type="NCBIfam" id="NF002586">
    <property type="entry name" value="PRK02237.1"/>
    <property type="match status" value="1"/>
</dbReference>
<reference evidence="6" key="1">
    <citation type="submission" date="2020-01" db="EMBL/GenBank/DDBJ databases">
        <authorList>
            <person name="Rat A."/>
        </authorList>
    </citation>
    <scope>NUCLEOTIDE SEQUENCE</scope>
    <source>
        <strain evidence="6">LMG 31231</strain>
    </source>
</reference>
<evidence type="ECO:0000256" key="3">
    <source>
        <dbReference type="ARBA" id="ARBA00022989"/>
    </source>
</evidence>
<feature type="transmembrane region" description="Helical" evidence="5">
    <location>
        <begin position="88"/>
        <end position="105"/>
    </location>
</feature>
<dbReference type="PANTHER" id="PTHR36116:SF1">
    <property type="entry name" value="UPF0060 MEMBRANE PROTEIN YNFA"/>
    <property type="match status" value="1"/>
</dbReference>
<keyword evidence="3 5" id="KW-1133">Transmembrane helix</keyword>
<keyword evidence="2 5" id="KW-0812">Transmembrane</keyword>
<proteinExistence type="inferred from homology"/>
<dbReference type="RefSeq" id="WP_211864804.1">
    <property type="nucleotide sequence ID" value="NZ_JAAEDM010000149.1"/>
</dbReference>
<organism evidence="6 7">
    <name type="scientific">Neoroseomonas soli</name>
    <dbReference type="NCBI Taxonomy" id="1081025"/>
    <lineage>
        <taxon>Bacteria</taxon>
        <taxon>Pseudomonadati</taxon>
        <taxon>Pseudomonadota</taxon>
        <taxon>Alphaproteobacteria</taxon>
        <taxon>Acetobacterales</taxon>
        <taxon>Acetobacteraceae</taxon>
        <taxon>Neoroseomonas</taxon>
    </lineage>
</organism>
<dbReference type="InterPro" id="IPR037185">
    <property type="entry name" value="EmrE-like"/>
</dbReference>
<evidence type="ECO:0000256" key="1">
    <source>
        <dbReference type="ARBA" id="ARBA00022475"/>
    </source>
</evidence>
<evidence type="ECO:0000313" key="6">
    <source>
        <dbReference type="EMBL" id="MBR0674384.1"/>
    </source>
</evidence>